<dbReference type="KEGG" id="rbg:BG454_06720"/>
<dbReference type="AlphaFoldDB" id="A0A2K8K9E6"/>
<evidence type="ECO:0000313" key="1">
    <source>
        <dbReference type="EMBL" id="ATX65556.1"/>
    </source>
</evidence>
<evidence type="ECO:0000313" key="2">
    <source>
        <dbReference type="Proteomes" id="UP000228948"/>
    </source>
</evidence>
<proteinExistence type="predicted"/>
<dbReference type="Proteomes" id="UP000228948">
    <property type="component" value="Chromosome"/>
</dbReference>
<name>A0A2K8K9E6_9RHOB</name>
<organism evidence="1 2">
    <name type="scientific">Roseinatronobacter bogoriensis subsp. barguzinensis</name>
    <dbReference type="NCBI Taxonomy" id="441209"/>
    <lineage>
        <taxon>Bacteria</taxon>
        <taxon>Pseudomonadati</taxon>
        <taxon>Pseudomonadota</taxon>
        <taxon>Alphaproteobacteria</taxon>
        <taxon>Rhodobacterales</taxon>
        <taxon>Paracoccaceae</taxon>
        <taxon>Roseinatronobacter</taxon>
    </lineage>
</organism>
<sequence>MANRKLCGYDVNGWRDGVARNWVARPGDEEEIGVVRVVEGAVLPDVVLAGEGSLQRWIGGAQAVLAPHGRGGGWGKFGDPQLRQSIRSLIADETKPSSVLAAAFTGLAQGASHSVAAIADTAATTEQLQERVFAALNAARAGKALLVWRSVLSVLYAIQKGNLQAWMRDGAQIGIIGHVEKGFSFQTLRLRAETREKTAHLVPERRQVGVQIESALGYERLVSEALAQVTALAPDSRSDHFRSARAIGRLAFGLQSIPEPLRKANGDWDILYPPEELRPPRLDLNADFRGMFGGCDAVLFESLTEGKVHQEIVHSMQALTELPMIPLPPTAVAKGALIAAERYAAGETVYLDFLPQIATIVQGSEGAVSYDLIGEAETLPAGSLYRSPKPARLALQAGQEKFHVFLNKETHLQPRKALVEVGSPSPDPAPIDLWVEQVPAAGRAKILMQAPTLARQFSVDWDAAEILDQTWEEVLANLATPPPTIPKRLVLPCGMHAWEDSAQGPGLISLLDASARIKRPDWDGLATKLSSRPFGQYCISSDGEIPHEVMGDVLAQLDELTVRALAEMRGMVAGDRAPDTAPLRFLTWQFRRCPPEVGEWLLDAWTARTQGRSHPLATTGNAWVLIRQGFGRIASLADQERRAIELLLRFPSERWSWREETAAIAFLLSRSDLSPTILERADVETLGDRVLKEFRQSVGTEYTKFQYAPFLLVGLLRWRLKSSLSVVVGTDQLADRMARAVEGVADDLSERRWLTPRLERTARRWLPLLEQTLEELRGAGGNPDLLTDIYNA</sequence>
<dbReference type="STRING" id="441209.GCA_001870665_00442"/>
<dbReference type="RefSeq" id="WP_071479615.1">
    <property type="nucleotide sequence ID" value="NZ_CP024899.1"/>
</dbReference>
<reference evidence="1 2" key="1">
    <citation type="submission" date="2017-11" db="EMBL/GenBank/DDBJ databases">
        <title>Revised Sequence and Annotation of the Rhodobaca barguzinensis strain alga05 Genome.</title>
        <authorList>
            <person name="Kopejtka K."/>
            <person name="Tomasch J.M."/>
            <person name="Bunk B."/>
            <person name="Koblizek M."/>
        </authorList>
    </citation>
    <scope>NUCLEOTIDE SEQUENCE [LARGE SCALE GENOMIC DNA]</scope>
    <source>
        <strain evidence="2">alga05</strain>
    </source>
</reference>
<accession>A0A2K8K9E6</accession>
<protein>
    <submittedName>
        <fullName evidence="1">Uncharacterized protein</fullName>
    </submittedName>
</protein>
<gene>
    <name evidence="1" type="ORF">BG454_06720</name>
</gene>
<keyword evidence="2" id="KW-1185">Reference proteome</keyword>
<dbReference type="EMBL" id="CP024899">
    <property type="protein sequence ID" value="ATX65556.1"/>
    <property type="molecule type" value="Genomic_DNA"/>
</dbReference>
<dbReference type="OrthoDB" id="5523400at2"/>